<gene>
    <name evidence="1" type="ORF">S06H3_42790</name>
</gene>
<comment type="caution">
    <text evidence="1">The sequence shown here is derived from an EMBL/GenBank/DDBJ whole genome shotgun (WGS) entry which is preliminary data.</text>
</comment>
<name>X1PGB9_9ZZZZ</name>
<feature type="non-terminal residue" evidence="1">
    <location>
        <position position="1"/>
    </location>
</feature>
<reference evidence="1" key="1">
    <citation type="journal article" date="2014" name="Front. Microbiol.">
        <title>High frequency of phylogenetically diverse reductive dehalogenase-homologous genes in deep subseafloor sedimentary metagenomes.</title>
        <authorList>
            <person name="Kawai M."/>
            <person name="Futagami T."/>
            <person name="Toyoda A."/>
            <person name="Takaki Y."/>
            <person name="Nishi S."/>
            <person name="Hori S."/>
            <person name="Arai W."/>
            <person name="Tsubouchi T."/>
            <person name="Morono Y."/>
            <person name="Uchiyama I."/>
            <person name="Ito T."/>
            <person name="Fujiyama A."/>
            <person name="Inagaki F."/>
            <person name="Takami H."/>
        </authorList>
    </citation>
    <scope>NUCLEOTIDE SEQUENCE</scope>
    <source>
        <strain evidence="1">Expedition CK06-06</strain>
    </source>
</reference>
<evidence type="ECO:0000313" key="1">
    <source>
        <dbReference type="EMBL" id="GAI41506.1"/>
    </source>
</evidence>
<accession>X1PGB9</accession>
<dbReference type="AlphaFoldDB" id="X1PGB9"/>
<organism evidence="1">
    <name type="scientific">marine sediment metagenome</name>
    <dbReference type="NCBI Taxonomy" id="412755"/>
    <lineage>
        <taxon>unclassified sequences</taxon>
        <taxon>metagenomes</taxon>
        <taxon>ecological metagenomes</taxon>
    </lineage>
</organism>
<dbReference type="EMBL" id="BARV01026487">
    <property type="protein sequence ID" value="GAI41506.1"/>
    <property type="molecule type" value="Genomic_DNA"/>
</dbReference>
<proteinExistence type="predicted"/>
<protein>
    <submittedName>
        <fullName evidence="1">Uncharacterized protein</fullName>
    </submittedName>
</protein>
<sequence length="53" mass="6131">LFHSAELTKRLNAKIYAEAKRLGVKWILGGECGHMWRVLHQYMDTFNGPAKDE</sequence>